<sequence>MSRSTHKDEALSGESLKGLHQARLARSLLFSQPIHAAHHQRAFFEPSDLYTTLEGNQISHERLGLWGNGFETDHGASRFHVAPNDHTEHQRLLRTLPTFFELHSGWSCRHCASLLMPGISAHVSRRRAATSCTLCGAGQSSRAGDKQGAKQFISVRKRRREAAPGDSQVGLPAAKSTSDRSRDLTRMKTPIEQPPALNPSEAPTHAGISVREESLPQADISTPLKAAAPAPRTLEERQRELKKRKKAAKSGSVASSDPAQVSAAVSASSIVSTELDATPQSTLITVSTPNKQGLDPSTARQTSRDGPGPKRKQKTGTDDRGTSYKDAVRQMLAKSNSSSARQPQSRSHGSSLGGSSGFLNF</sequence>
<dbReference type="InParanoid" id="A0A316W0B9"/>
<accession>A0A316W0B9</accession>
<feature type="compositionally biased region" description="Basic and acidic residues" evidence="1">
    <location>
        <begin position="315"/>
        <end position="328"/>
    </location>
</feature>
<evidence type="ECO:0000256" key="1">
    <source>
        <dbReference type="SAM" id="MobiDB-lite"/>
    </source>
</evidence>
<dbReference type="AlphaFoldDB" id="A0A316W0B9"/>
<name>A0A316W0B9_9BASI</name>
<reference evidence="2 3" key="1">
    <citation type="journal article" date="2018" name="Mol. Biol. Evol.">
        <title>Broad Genomic Sampling Reveals a Smut Pathogenic Ancestry of the Fungal Clade Ustilaginomycotina.</title>
        <authorList>
            <person name="Kijpornyongpan T."/>
            <person name="Mondo S.J."/>
            <person name="Barry K."/>
            <person name="Sandor L."/>
            <person name="Lee J."/>
            <person name="Lipzen A."/>
            <person name="Pangilinan J."/>
            <person name="LaButti K."/>
            <person name="Hainaut M."/>
            <person name="Henrissat B."/>
            <person name="Grigoriev I.V."/>
            <person name="Spatafora J.W."/>
            <person name="Aime M.C."/>
        </authorList>
    </citation>
    <scope>NUCLEOTIDE SEQUENCE [LARGE SCALE GENOMIC DNA]</scope>
    <source>
        <strain evidence="2 3">MCA 4658</strain>
    </source>
</reference>
<dbReference type="Proteomes" id="UP000245783">
    <property type="component" value="Unassembled WGS sequence"/>
</dbReference>
<feature type="compositionally biased region" description="Polar residues" evidence="1">
    <location>
        <begin position="333"/>
        <end position="344"/>
    </location>
</feature>
<organism evidence="2 3">
    <name type="scientific">Ceraceosorus guamensis</name>
    <dbReference type="NCBI Taxonomy" id="1522189"/>
    <lineage>
        <taxon>Eukaryota</taxon>
        <taxon>Fungi</taxon>
        <taxon>Dikarya</taxon>
        <taxon>Basidiomycota</taxon>
        <taxon>Ustilaginomycotina</taxon>
        <taxon>Exobasidiomycetes</taxon>
        <taxon>Ceraceosorales</taxon>
        <taxon>Ceraceosoraceae</taxon>
        <taxon>Ceraceosorus</taxon>
    </lineage>
</organism>
<dbReference type="OrthoDB" id="10580807at2759"/>
<proteinExistence type="predicted"/>
<evidence type="ECO:0000313" key="3">
    <source>
        <dbReference type="Proteomes" id="UP000245783"/>
    </source>
</evidence>
<feature type="compositionally biased region" description="Polar residues" evidence="1">
    <location>
        <begin position="281"/>
        <end position="291"/>
    </location>
</feature>
<gene>
    <name evidence="2" type="ORF">IE81DRAFT_348593</name>
</gene>
<feature type="compositionally biased region" description="Low complexity" evidence="1">
    <location>
        <begin position="249"/>
        <end position="261"/>
    </location>
</feature>
<dbReference type="GeneID" id="37038149"/>
<protein>
    <submittedName>
        <fullName evidence="2">Uncharacterized protein</fullName>
    </submittedName>
</protein>
<feature type="region of interest" description="Disordered" evidence="1">
    <location>
        <begin position="136"/>
        <end position="184"/>
    </location>
</feature>
<dbReference type="RefSeq" id="XP_025368305.1">
    <property type="nucleotide sequence ID" value="XM_025516279.1"/>
</dbReference>
<evidence type="ECO:0000313" key="2">
    <source>
        <dbReference type="EMBL" id="PWN41145.1"/>
    </source>
</evidence>
<feature type="region of interest" description="Disordered" evidence="1">
    <location>
        <begin position="215"/>
        <end position="261"/>
    </location>
</feature>
<dbReference type="EMBL" id="KZ819398">
    <property type="protein sequence ID" value="PWN41145.1"/>
    <property type="molecule type" value="Genomic_DNA"/>
</dbReference>
<keyword evidence="3" id="KW-1185">Reference proteome</keyword>
<feature type="compositionally biased region" description="Gly residues" evidence="1">
    <location>
        <begin position="351"/>
        <end position="361"/>
    </location>
</feature>
<feature type="region of interest" description="Disordered" evidence="1">
    <location>
        <begin position="281"/>
        <end position="361"/>
    </location>
</feature>